<dbReference type="OrthoDB" id="4218123at2759"/>
<dbReference type="Proteomes" id="UP000193411">
    <property type="component" value="Unassembled WGS sequence"/>
</dbReference>
<name>A0A1Y2HKG4_9FUNG</name>
<dbReference type="EMBL" id="MCFL01000024">
    <property type="protein sequence ID" value="ORZ35097.1"/>
    <property type="molecule type" value="Genomic_DNA"/>
</dbReference>
<protein>
    <submittedName>
        <fullName evidence="1">Uncharacterized protein</fullName>
    </submittedName>
</protein>
<accession>A0A1Y2HKG4</accession>
<dbReference type="AlphaFoldDB" id="A0A1Y2HKG4"/>
<comment type="caution">
    <text evidence="1">The sequence shown here is derived from an EMBL/GenBank/DDBJ whole genome shotgun (WGS) entry which is preliminary data.</text>
</comment>
<sequence>MGWITFIGFLVVPWGLSRWQMARQRQRLAAANPDQSVNGNSSSSASWSDQFATFLLWSIIAKSIYTLLQQPTDLFVSPGLPLSAPSYAFRASTARLLTTLRESGDPAIAPTMPMDGSLLPRGYLPSTTGDQIIALYRLLRTYPSLRSAYAVLGPQPLLTCTYCSPTELDDLIRDAASADDNGSAVLSSSYFVHALPSLLRPYLAAAILFGLATLSARRSGWRSFSVWTILILATLDLCARTGIFDLADLGLGQHYLRSDLPYYSLQLIQHVTWALLAGLLLYYPRPDVPNVAELMANQLAPAISVTLQAARAAELLASCALC</sequence>
<keyword evidence="2" id="KW-1185">Reference proteome</keyword>
<organism evidence="1 2">
    <name type="scientific">Catenaria anguillulae PL171</name>
    <dbReference type="NCBI Taxonomy" id="765915"/>
    <lineage>
        <taxon>Eukaryota</taxon>
        <taxon>Fungi</taxon>
        <taxon>Fungi incertae sedis</taxon>
        <taxon>Blastocladiomycota</taxon>
        <taxon>Blastocladiomycetes</taxon>
        <taxon>Blastocladiales</taxon>
        <taxon>Catenariaceae</taxon>
        <taxon>Catenaria</taxon>
    </lineage>
</organism>
<evidence type="ECO:0000313" key="2">
    <source>
        <dbReference type="Proteomes" id="UP000193411"/>
    </source>
</evidence>
<gene>
    <name evidence="1" type="ORF">BCR44DRAFT_1132321</name>
</gene>
<reference evidence="1 2" key="1">
    <citation type="submission" date="2016-07" db="EMBL/GenBank/DDBJ databases">
        <title>Pervasive Adenine N6-methylation of Active Genes in Fungi.</title>
        <authorList>
            <consortium name="DOE Joint Genome Institute"/>
            <person name="Mondo S.J."/>
            <person name="Dannebaum R.O."/>
            <person name="Kuo R.C."/>
            <person name="Labutti K."/>
            <person name="Haridas S."/>
            <person name="Kuo A."/>
            <person name="Salamov A."/>
            <person name="Ahrendt S.R."/>
            <person name="Lipzen A."/>
            <person name="Sullivan W."/>
            <person name="Andreopoulos W.B."/>
            <person name="Clum A."/>
            <person name="Lindquist E."/>
            <person name="Daum C."/>
            <person name="Ramamoorthy G.K."/>
            <person name="Gryganskyi A."/>
            <person name="Culley D."/>
            <person name="Magnuson J.K."/>
            <person name="James T.Y."/>
            <person name="O'Malley M.A."/>
            <person name="Stajich J.E."/>
            <person name="Spatafora J.W."/>
            <person name="Visel A."/>
            <person name="Grigoriev I.V."/>
        </authorList>
    </citation>
    <scope>NUCLEOTIDE SEQUENCE [LARGE SCALE GENOMIC DNA]</scope>
    <source>
        <strain evidence="1 2">PL171</strain>
    </source>
</reference>
<proteinExistence type="predicted"/>
<evidence type="ECO:0000313" key="1">
    <source>
        <dbReference type="EMBL" id="ORZ35097.1"/>
    </source>
</evidence>